<reference evidence="1" key="1">
    <citation type="journal article" date="2015" name="Nature">
        <title>Complex archaea that bridge the gap between prokaryotes and eukaryotes.</title>
        <authorList>
            <person name="Spang A."/>
            <person name="Saw J.H."/>
            <person name="Jorgensen S.L."/>
            <person name="Zaremba-Niedzwiedzka K."/>
            <person name="Martijn J."/>
            <person name="Lind A.E."/>
            <person name="van Eijk R."/>
            <person name="Schleper C."/>
            <person name="Guy L."/>
            <person name="Ettema T.J."/>
        </authorList>
    </citation>
    <scope>NUCLEOTIDE SEQUENCE</scope>
</reference>
<feature type="non-terminal residue" evidence="1">
    <location>
        <position position="196"/>
    </location>
</feature>
<sequence>MGAGATLGMTRAGVKYVATNPNALKWWQRLLRETAKDPAKFQKIEAALNTSAAAGGEAAFDAAMESGNPEIIEHAGWVRFGGEILSMGGVGLLKHYGTLMNNWKDAHLFKLTLTPKGQEEYANRIIGQWINELMEANPNSMRHIAQAENLMKQVPGLNIHLPQYLQSPEAQAAFNAVIRTGESPVATRFMLAQEAN</sequence>
<dbReference type="AlphaFoldDB" id="A0A0F8Z3P0"/>
<proteinExistence type="predicted"/>
<comment type="caution">
    <text evidence="1">The sequence shown here is derived from an EMBL/GenBank/DDBJ whole genome shotgun (WGS) entry which is preliminary data.</text>
</comment>
<organism evidence="1">
    <name type="scientific">marine sediment metagenome</name>
    <dbReference type="NCBI Taxonomy" id="412755"/>
    <lineage>
        <taxon>unclassified sequences</taxon>
        <taxon>metagenomes</taxon>
        <taxon>ecological metagenomes</taxon>
    </lineage>
</organism>
<protein>
    <submittedName>
        <fullName evidence="1">Uncharacterized protein</fullName>
    </submittedName>
</protein>
<accession>A0A0F8Z3P0</accession>
<name>A0A0F8Z3P0_9ZZZZ</name>
<gene>
    <name evidence="1" type="ORF">LCGC14_3082060</name>
</gene>
<dbReference type="EMBL" id="LAZR01065860">
    <property type="protein sequence ID" value="KKK54701.1"/>
    <property type="molecule type" value="Genomic_DNA"/>
</dbReference>
<evidence type="ECO:0000313" key="1">
    <source>
        <dbReference type="EMBL" id="KKK54701.1"/>
    </source>
</evidence>